<protein>
    <submittedName>
        <fullName evidence="2">Uncharacterized protein</fullName>
    </submittedName>
</protein>
<keyword evidence="1" id="KW-0812">Transmembrane</keyword>
<proteinExistence type="predicted"/>
<evidence type="ECO:0000313" key="3">
    <source>
        <dbReference type="Proteomes" id="UP000033400"/>
    </source>
</evidence>
<sequence length="133" mass="14585">MATLTLMAALMAALMTTVSPTATMVSLLITVALATSMLAVIRLCCWRSILRRWNCVLWKKPDGLLLLAAFDDLVEFTSVEPNTTALRTIVNFDALALSHYEGSIFADWTLHDLISLCGHIVEEEVAAFVSPTQ</sequence>
<dbReference type="EMBL" id="LACH01000072">
    <property type="protein sequence ID" value="KJZ61950.1"/>
    <property type="molecule type" value="Genomic_DNA"/>
</dbReference>
<keyword evidence="1" id="KW-0472">Membrane</keyword>
<keyword evidence="1" id="KW-1133">Transmembrane helix</keyword>
<comment type="caution">
    <text evidence="2">The sequence shown here is derived from an EMBL/GenBank/DDBJ whole genome shotgun (WGS) entry which is preliminary data.</text>
</comment>
<name>A0A0F4V0C3_PSEFL</name>
<gene>
    <name evidence="2" type="ORF">VD17_27875</name>
</gene>
<feature type="transmembrane region" description="Helical" evidence="1">
    <location>
        <begin position="25"/>
        <end position="44"/>
    </location>
</feature>
<accession>A0A0F4V0C3</accession>
<dbReference type="Proteomes" id="UP000033400">
    <property type="component" value="Unassembled WGS sequence"/>
</dbReference>
<reference evidence="2 3" key="1">
    <citation type="submission" date="2015-03" db="EMBL/GenBank/DDBJ databases">
        <title>Comparative genomics of Pseudomonas insights into diversity of traits involved in vanlence and defense.</title>
        <authorList>
            <person name="Qin Y."/>
        </authorList>
    </citation>
    <scope>NUCLEOTIDE SEQUENCE [LARGE SCALE GENOMIC DNA]</scope>
    <source>
        <strain evidence="2 3">H24</strain>
    </source>
</reference>
<organism evidence="2 3">
    <name type="scientific">Pseudomonas fluorescens</name>
    <dbReference type="NCBI Taxonomy" id="294"/>
    <lineage>
        <taxon>Bacteria</taxon>
        <taxon>Pseudomonadati</taxon>
        <taxon>Pseudomonadota</taxon>
        <taxon>Gammaproteobacteria</taxon>
        <taxon>Pseudomonadales</taxon>
        <taxon>Pseudomonadaceae</taxon>
        <taxon>Pseudomonas</taxon>
    </lineage>
</organism>
<evidence type="ECO:0000256" key="1">
    <source>
        <dbReference type="SAM" id="Phobius"/>
    </source>
</evidence>
<dbReference type="AlphaFoldDB" id="A0A0F4V0C3"/>
<evidence type="ECO:0000313" key="2">
    <source>
        <dbReference type="EMBL" id="KJZ61950.1"/>
    </source>
</evidence>